<dbReference type="Proteomes" id="UP000615446">
    <property type="component" value="Unassembled WGS sequence"/>
</dbReference>
<evidence type="ECO:0000256" key="1">
    <source>
        <dbReference type="SAM" id="Phobius"/>
    </source>
</evidence>
<evidence type="ECO:0000313" key="3">
    <source>
        <dbReference type="Proteomes" id="UP000615446"/>
    </source>
</evidence>
<keyword evidence="1" id="KW-0812">Transmembrane</keyword>
<keyword evidence="1" id="KW-0472">Membrane</keyword>
<dbReference type="EMBL" id="BLAL01000252">
    <property type="protein sequence ID" value="GES96472.1"/>
    <property type="molecule type" value="Genomic_DNA"/>
</dbReference>
<comment type="caution">
    <text evidence="2">The sequence shown here is derived from an EMBL/GenBank/DDBJ whole genome shotgun (WGS) entry which is preliminary data.</text>
</comment>
<reference evidence="2" key="1">
    <citation type="submission" date="2019-10" db="EMBL/GenBank/DDBJ databases">
        <title>Conservation and host-specific expression of non-tandemly repeated heterogenous ribosome RNA gene in arbuscular mycorrhizal fungi.</title>
        <authorList>
            <person name="Maeda T."/>
            <person name="Kobayashi Y."/>
            <person name="Nakagawa T."/>
            <person name="Ezawa T."/>
            <person name="Yamaguchi K."/>
            <person name="Bino T."/>
            <person name="Nishimoto Y."/>
            <person name="Shigenobu S."/>
            <person name="Kawaguchi M."/>
        </authorList>
    </citation>
    <scope>NUCLEOTIDE SEQUENCE</scope>
    <source>
        <strain evidence="2">HR1</strain>
    </source>
</reference>
<gene>
    <name evidence="2" type="ORF">RCL2_002310000</name>
</gene>
<sequence>MGTYDLEKEIYRILQDSSKIRGYNARLRSEYINLNDENRRLKVENSKLVSRNACTEISLAKAEADNFAKSEEVKSLQSVINLLAPEYSNRSDSHVKSGPIGARMKHGGLEDLVSLRPSGASSLIGTSDTALQEKSSVDSKTGLDEFLPYILPFSIILFLLIAIMWFIIVKKLQNAQEKAEQYIQARDWYLQRLAIRSEAERKKK</sequence>
<protein>
    <submittedName>
        <fullName evidence="2">Uncharacterized protein</fullName>
    </submittedName>
</protein>
<keyword evidence="1" id="KW-1133">Transmembrane helix</keyword>
<proteinExistence type="predicted"/>
<dbReference type="AlphaFoldDB" id="A0A8H3QYT7"/>
<feature type="transmembrane region" description="Helical" evidence="1">
    <location>
        <begin position="146"/>
        <end position="168"/>
    </location>
</feature>
<accession>A0A8H3QYT7</accession>
<evidence type="ECO:0000313" key="2">
    <source>
        <dbReference type="EMBL" id="GES96472.1"/>
    </source>
</evidence>
<organism evidence="2 3">
    <name type="scientific">Rhizophagus clarus</name>
    <dbReference type="NCBI Taxonomy" id="94130"/>
    <lineage>
        <taxon>Eukaryota</taxon>
        <taxon>Fungi</taxon>
        <taxon>Fungi incertae sedis</taxon>
        <taxon>Mucoromycota</taxon>
        <taxon>Glomeromycotina</taxon>
        <taxon>Glomeromycetes</taxon>
        <taxon>Glomerales</taxon>
        <taxon>Glomeraceae</taxon>
        <taxon>Rhizophagus</taxon>
    </lineage>
</organism>
<name>A0A8H3QYT7_9GLOM</name>